<evidence type="ECO:0000256" key="1">
    <source>
        <dbReference type="SAM" id="Coils"/>
    </source>
</evidence>
<dbReference type="EMBL" id="CAEZTB010000036">
    <property type="protein sequence ID" value="CAB4553291.1"/>
    <property type="molecule type" value="Genomic_DNA"/>
</dbReference>
<dbReference type="Gene3D" id="1.20.1270.60">
    <property type="entry name" value="Arfaptin homology (AH) domain/BAR domain"/>
    <property type="match status" value="1"/>
</dbReference>
<accession>A0A6J6CP61</accession>
<dbReference type="AlphaFoldDB" id="A0A6J6CP61"/>
<keyword evidence="1" id="KW-0175">Coiled coil</keyword>
<evidence type="ECO:0000313" key="2">
    <source>
        <dbReference type="EMBL" id="CAB4553291.1"/>
    </source>
</evidence>
<gene>
    <name evidence="2" type="ORF">UFOPK1581_00318</name>
</gene>
<feature type="coiled-coil region" evidence="1">
    <location>
        <begin position="17"/>
        <end position="81"/>
    </location>
</feature>
<sequence>MLQSRYEKAGKVPKDKIRETDDRLRAVEKKVKDAEQENWRKSDPAAIERTNGVLSQLEQSITKLENELAEAEAASDSSKVQKAKEALEARRSWLDVVKQNQG</sequence>
<organism evidence="2">
    <name type="scientific">freshwater metagenome</name>
    <dbReference type="NCBI Taxonomy" id="449393"/>
    <lineage>
        <taxon>unclassified sequences</taxon>
        <taxon>metagenomes</taxon>
        <taxon>ecological metagenomes</taxon>
    </lineage>
</organism>
<dbReference type="InterPro" id="IPR027267">
    <property type="entry name" value="AH/BAR_dom_sf"/>
</dbReference>
<reference evidence="2" key="1">
    <citation type="submission" date="2020-05" db="EMBL/GenBank/DDBJ databases">
        <authorList>
            <person name="Chiriac C."/>
            <person name="Salcher M."/>
            <person name="Ghai R."/>
            <person name="Kavagutti S V."/>
        </authorList>
    </citation>
    <scope>NUCLEOTIDE SEQUENCE</scope>
</reference>
<name>A0A6J6CP61_9ZZZZ</name>
<proteinExistence type="predicted"/>
<protein>
    <submittedName>
        <fullName evidence="2">Unannotated protein</fullName>
    </submittedName>
</protein>